<dbReference type="SUPFAM" id="SSF48498">
    <property type="entry name" value="Tetracyclin repressor-like, C-terminal domain"/>
    <property type="match status" value="1"/>
</dbReference>
<protein>
    <submittedName>
        <fullName evidence="6">Transcriptional regulator, TetR family</fullName>
    </submittedName>
</protein>
<dbReference type="InterPro" id="IPR036271">
    <property type="entry name" value="Tet_transcr_reg_TetR-rel_C_sf"/>
</dbReference>
<dbReference type="OrthoDB" id="4214267at2"/>
<keyword evidence="3" id="KW-0804">Transcription</keyword>
<evidence type="ECO:0000256" key="4">
    <source>
        <dbReference type="PROSITE-ProRule" id="PRU00335"/>
    </source>
</evidence>
<dbReference type="EMBL" id="FOEE01000019">
    <property type="protein sequence ID" value="SEP26055.1"/>
    <property type="molecule type" value="Genomic_DNA"/>
</dbReference>
<dbReference type="SUPFAM" id="SSF46689">
    <property type="entry name" value="Homeodomain-like"/>
    <property type="match status" value="1"/>
</dbReference>
<dbReference type="Pfam" id="PF00440">
    <property type="entry name" value="TetR_N"/>
    <property type="match status" value="1"/>
</dbReference>
<evidence type="ECO:0000313" key="7">
    <source>
        <dbReference type="Proteomes" id="UP000198960"/>
    </source>
</evidence>
<keyword evidence="1" id="KW-0805">Transcription regulation</keyword>
<evidence type="ECO:0000256" key="3">
    <source>
        <dbReference type="ARBA" id="ARBA00023163"/>
    </source>
</evidence>
<dbReference type="InterPro" id="IPR009057">
    <property type="entry name" value="Homeodomain-like_sf"/>
</dbReference>
<dbReference type="Proteomes" id="UP000198960">
    <property type="component" value="Unassembled WGS sequence"/>
</dbReference>
<keyword evidence="7" id="KW-1185">Reference proteome</keyword>
<dbReference type="PRINTS" id="PR00455">
    <property type="entry name" value="HTHTETR"/>
</dbReference>
<dbReference type="PANTHER" id="PTHR47506:SF3">
    <property type="entry name" value="HTH-TYPE TRANSCRIPTIONAL REGULATOR LMRA"/>
    <property type="match status" value="1"/>
</dbReference>
<evidence type="ECO:0000256" key="1">
    <source>
        <dbReference type="ARBA" id="ARBA00023015"/>
    </source>
</evidence>
<dbReference type="Gene3D" id="1.10.357.10">
    <property type="entry name" value="Tetracycline Repressor, domain 2"/>
    <property type="match status" value="1"/>
</dbReference>
<evidence type="ECO:0000256" key="2">
    <source>
        <dbReference type="ARBA" id="ARBA00023125"/>
    </source>
</evidence>
<accession>A0A1H8WEF3</accession>
<evidence type="ECO:0000313" key="6">
    <source>
        <dbReference type="EMBL" id="SEP26055.1"/>
    </source>
</evidence>
<keyword evidence="2 4" id="KW-0238">DNA-binding</keyword>
<feature type="DNA-binding region" description="H-T-H motif" evidence="4">
    <location>
        <begin position="44"/>
        <end position="63"/>
    </location>
</feature>
<dbReference type="PANTHER" id="PTHR47506">
    <property type="entry name" value="TRANSCRIPTIONAL REGULATORY PROTEIN"/>
    <property type="match status" value="1"/>
</dbReference>
<dbReference type="AlphaFoldDB" id="A0A1H8WEF3"/>
<sequence length="202" mass="21410">MQDGTVVLFYSGGMTAPARPSAARERLLRTAAELFYAEGLHTVGVDRIVSAAGITRATFYRHFPGKTDLVVAYLRGIDDLVRAYVGGPPAGRDEAVAQLRRLTEAIAAELCRPDFRGCPFINAAAEHPDPADPVHRAVAEHRAWLAGTVTSAFRLAGHPDPEEAGRRYVMLRDGAMVAAYLGDAPAAAATLSASAQDLLAAA</sequence>
<name>A0A1H8WEF3_9ACTN</name>
<reference evidence="7" key="1">
    <citation type="submission" date="2016-10" db="EMBL/GenBank/DDBJ databases">
        <authorList>
            <person name="Varghese N."/>
            <person name="Submissions S."/>
        </authorList>
    </citation>
    <scope>NUCLEOTIDE SEQUENCE [LARGE SCALE GENOMIC DNA]</scope>
    <source>
        <strain evidence="7">DSM 45413</strain>
    </source>
</reference>
<gene>
    <name evidence="6" type="ORF">SAMN05660991_04353</name>
</gene>
<proteinExistence type="predicted"/>
<feature type="domain" description="HTH tetR-type" evidence="5">
    <location>
        <begin position="21"/>
        <end position="81"/>
    </location>
</feature>
<dbReference type="PROSITE" id="PS50977">
    <property type="entry name" value="HTH_TETR_2"/>
    <property type="match status" value="1"/>
</dbReference>
<evidence type="ECO:0000259" key="5">
    <source>
        <dbReference type="PROSITE" id="PS50977"/>
    </source>
</evidence>
<dbReference type="InterPro" id="IPR001647">
    <property type="entry name" value="HTH_TetR"/>
</dbReference>
<organism evidence="6 7">
    <name type="scientific">Trujillonella endophytica</name>
    <dbReference type="NCBI Taxonomy" id="673521"/>
    <lineage>
        <taxon>Bacteria</taxon>
        <taxon>Bacillati</taxon>
        <taxon>Actinomycetota</taxon>
        <taxon>Actinomycetes</taxon>
        <taxon>Geodermatophilales</taxon>
        <taxon>Geodermatophilaceae</taxon>
        <taxon>Trujillonella</taxon>
    </lineage>
</organism>
<dbReference type="GO" id="GO:0003677">
    <property type="term" value="F:DNA binding"/>
    <property type="evidence" value="ECO:0007669"/>
    <property type="project" value="UniProtKB-UniRule"/>
</dbReference>